<dbReference type="PANTHER" id="PTHR43333">
    <property type="entry name" value="2-HACID_DH_C DOMAIN-CONTAINING PROTEIN"/>
    <property type="match status" value="1"/>
</dbReference>
<dbReference type="CDD" id="cd12164">
    <property type="entry name" value="GDH_like_2"/>
    <property type="match status" value="1"/>
</dbReference>
<keyword evidence="2" id="KW-0520">NAD</keyword>
<dbReference type="EMBL" id="CP039690">
    <property type="protein sequence ID" value="QCI66775.1"/>
    <property type="molecule type" value="Genomic_DNA"/>
</dbReference>
<dbReference type="SUPFAM" id="SSF51735">
    <property type="entry name" value="NAD(P)-binding Rossmann-fold domains"/>
    <property type="match status" value="1"/>
</dbReference>
<dbReference type="SUPFAM" id="SSF52283">
    <property type="entry name" value="Formate/glycerate dehydrogenase catalytic domain-like"/>
    <property type="match status" value="1"/>
</dbReference>
<reference evidence="4 5" key="1">
    <citation type="submission" date="2019-04" db="EMBL/GenBank/DDBJ databases">
        <title>Phreatobacter aquaticus sp. nov.</title>
        <authorList>
            <person name="Choi A."/>
        </authorList>
    </citation>
    <scope>NUCLEOTIDE SEQUENCE [LARGE SCALE GENOMIC DNA]</scope>
    <source>
        <strain evidence="4 5">KCTC 52518</strain>
    </source>
</reference>
<keyword evidence="4" id="KW-0670">Pyruvate</keyword>
<dbReference type="InterPro" id="IPR006140">
    <property type="entry name" value="D-isomer_DH_NAD-bd"/>
</dbReference>
<dbReference type="PANTHER" id="PTHR43333:SF1">
    <property type="entry name" value="D-ISOMER SPECIFIC 2-HYDROXYACID DEHYDROGENASE NAD-BINDING DOMAIN-CONTAINING PROTEIN"/>
    <property type="match status" value="1"/>
</dbReference>
<sequence>MTSIALISERGVLSFLSAQLETALPGATFRHWPETGAAEAEIAICWAPPKGALASMPNLRLIHSIGAGVDNILSDPNLPDLPVCRVVDPKLAAAMAEFILWGTLYFHRRFDEVTANAQAGRWQRLEQTAAGDKRVGILGLGAMGEQAARLLRRVGYRVSGWSRSPRQLEGITVHAGEAALDRFLGKTDILVCLLPLTPATARILDAERLGRLPRGAGLILVSRGEHLVVDDLVGLIRSGHLRGAILDVFDEEPLPPDHPLWREPGVLVTPHMAGLAKPRAIAEQIAENIRRLQAGEPLVNRVDPARGY</sequence>
<dbReference type="KEGG" id="pstg:E8M01_22545"/>
<dbReference type="AlphaFoldDB" id="A0A4D7B6V3"/>
<dbReference type="Pfam" id="PF02826">
    <property type="entry name" value="2-Hacid_dh_C"/>
    <property type="match status" value="1"/>
</dbReference>
<keyword evidence="5" id="KW-1185">Reference proteome</keyword>
<evidence type="ECO:0000313" key="5">
    <source>
        <dbReference type="Proteomes" id="UP000298781"/>
    </source>
</evidence>
<dbReference type="RefSeq" id="WP_136962214.1">
    <property type="nucleotide sequence ID" value="NZ_CP039690.1"/>
</dbReference>
<feature type="domain" description="D-isomer specific 2-hydroxyacid dehydrogenase NAD-binding" evidence="3">
    <location>
        <begin position="103"/>
        <end position="273"/>
    </location>
</feature>
<dbReference type="GO" id="GO:0016491">
    <property type="term" value="F:oxidoreductase activity"/>
    <property type="evidence" value="ECO:0007669"/>
    <property type="project" value="UniProtKB-KW"/>
</dbReference>
<dbReference type="OrthoDB" id="9787219at2"/>
<evidence type="ECO:0000313" key="4">
    <source>
        <dbReference type="EMBL" id="QCI66775.1"/>
    </source>
</evidence>
<organism evidence="4 5">
    <name type="scientific">Phreatobacter stygius</name>
    <dbReference type="NCBI Taxonomy" id="1940610"/>
    <lineage>
        <taxon>Bacteria</taxon>
        <taxon>Pseudomonadati</taxon>
        <taxon>Pseudomonadota</taxon>
        <taxon>Alphaproteobacteria</taxon>
        <taxon>Hyphomicrobiales</taxon>
        <taxon>Phreatobacteraceae</taxon>
        <taxon>Phreatobacter</taxon>
    </lineage>
</organism>
<dbReference type="InterPro" id="IPR036291">
    <property type="entry name" value="NAD(P)-bd_dom_sf"/>
</dbReference>
<evidence type="ECO:0000256" key="2">
    <source>
        <dbReference type="ARBA" id="ARBA00023027"/>
    </source>
</evidence>
<accession>A0A4D7B6V3</accession>
<evidence type="ECO:0000259" key="3">
    <source>
        <dbReference type="Pfam" id="PF02826"/>
    </source>
</evidence>
<name>A0A4D7B6V3_9HYPH</name>
<evidence type="ECO:0000256" key="1">
    <source>
        <dbReference type="ARBA" id="ARBA00023002"/>
    </source>
</evidence>
<proteinExistence type="predicted"/>
<keyword evidence="1" id="KW-0560">Oxidoreductase</keyword>
<dbReference type="Proteomes" id="UP000298781">
    <property type="component" value="Chromosome"/>
</dbReference>
<dbReference type="GO" id="GO:0051287">
    <property type="term" value="F:NAD binding"/>
    <property type="evidence" value="ECO:0007669"/>
    <property type="project" value="InterPro"/>
</dbReference>
<protein>
    <submittedName>
        <fullName evidence="4">Glyoxylate/hydroxypyruvate reductase A</fullName>
    </submittedName>
</protein>
<dbReference type="Gene3D" id="3.40.50.720">
    <property type="entry name" value="NAD(P)-binding Rossmann-like Domain"/>
    <property type="match status" value="2"/>
</dbReference>
<gene>
    <name evidence="4" type="ORF">E8M01_22545</name>
</gene>